<evidence type="ECO:0000256" key="1">
    <source>
        <dbReference type="ARBA" id="ARBA00001164"/>
    </source>
</evidence>
<dbReference type="GO" id="GO:0004640">
    <property type="term" value="F:phosphoribosylanthranilate isomerase activity"/>
    <property type="evidence" value="ECO:0007669"/>
    <property type="project" value="UniProtKB-UniRule"/>
</dbReference>
<dbReference type="PROSITE" id="PS00614">
    <property type="entry name" value="IGPS"/>
    <property type="match status" value="1"/>
</dbReference>
<dbReference type="HAMAP" id="MF_00134_B">
    <property type="entry name" value="IGPS_B"/>
    <property type="match status" value="1"/>
</dbReference>
<name>A0AA37RUM7_9GAMM</name>
<dbReference type="InterPro" id="IPR013798">
    <property type="entry name" value="Indole-3-glycerol_P_synth_dom"/>
</dbReference>
<evidence type="ECO:0000256" key="16">
    <source>
        <dbReference type="HAMAP-Rule" id="MF_00135"/>
    </source>
</evidence>
<feature type="domain" description="Indole-3-glycerol phosphate synthase" evidence="17">
    <location>
        <begin position="12"/>
        <end position="257"/>
    </location>
</feature>
<comment type="similarity">
    <text evidence="15">Belongs to the TrpC family.</text>
</comment>
<evidence type="ECO:0000259" key="18">
    <source>
        <dbReference type="Pfam" id="PF00697"/>
    </source>
</evidence>
<evidence type="ECO:0000256" key="8">
    <source>
        <dbReference type="ARBA" id="ARBA00022793"/>
    </source>
</evidence>
<comment type="pathway">
    <text evidence="4 15">Amino-acid biosynthesis; L-tryptophan biosynthesis; L-tryptophan from chorismate: step 4/5.</text>
</comment>
<keyword evidence="13" id="KW-0511">Multifunctional enzyme</keyword>
<comment type="catalytic activity">
    <reaction evidence="1 16">
        <text>N-(5-phospho-beta-D-ribosyl)anthranilate = 1-(2-carboxyphenylamino)-1-deoxy-D-ribulose 5-phosphate</text>
        <dbReference type="Rhea" id="RHEA:21540"/>
        <dbReference type="ChEBI" id="CHEBI:18277"/>
        <dbReference type="ChEBI" id="CHEBI:58613"/>
        <dbReference type="EC" id="5.3.1.24"/>
    </reaction>
</comment>
<keyword evidence="7 15" id="KW-0028">Amino-acid biosynthesis</keyword>
<keyword evidence="12 15" id="KW-0456">Lyase</keyword>
<keyword evidence="9 15" id="KW-0822">Tryptophan biosynthesis</keyword>
<keyword evidence="20" id="KW-1185">Reference proteome</keyword>
<dbReference type="EMBL" id="BSNC01000001">
    <property type="protein sequence ID" value="GLP94927.1"/>
    <property type="molecule type" value="Genomic_DNA"/>
</dbReference>
<feature type="domain" description="N-(5'phosphoribosyl) anthranilate isomerase (PRAI)" evidence="18">
    <location>
        <begin position="262"/>
        <end position="450"/>
    </location>
</feature>
<evidence type="ECO:0000256" key="4">
    <source>
        <dbReference type="ARBA" id="ARBA00004696"/>
    </source>
</evidence>
<organism evidence="19 20">
    <name type="scientific">Paraferrimonas sedimenticola</name>
    <dbReference type="NCBI Taxonomy" id="375674"/>
    <lineage>
        <taxon>Bacteria</taxon>
        <taxon>Pseudomonadati</taxon>
        <taxon>Pseudomonadota</taxon>
        <taxon>Gammaproteobacteria</taxon>
        <taxon>Alteromonadales</taxon>
        <taxon>Ferrimonadaceae</taxon>
        <taxon>Paraferrimonas</taxon>
    </lineage>
</organism>
<dbReference type="FunFam" id="3.20.20.70:FF:000024">
    <property type="entry name" value="Indole-3-glycerol phosphate synthase"/>
    <property type="match status" value="1"/>
</dbReference>
<evidence type="ECO:0000256" key="6">
    <source>
        <dbReference type="ARBA" id="ARBA00009847"/>
    </source>
</evidence>
<dbReference type="GO" id="GO:0000162">
    <property type="term" value="P:L-tryptophan biosynthetic process"/>
    <property type="evidence" value="ECO:0007669"/>
    <property type="project" value="UniProtKB-UniRule"/>
</dbReference>
<comment type="similarity">
    <text evidence="16">Belongs to the TrpF family.</text>
</comment>
<evidence type="ECO:0000256" key="11">
    <source>
        <dbReference type="ARBA" id="ARBA00023235"/>
    </source>
</evidence>
<dbReference type="PANTHER" id="PTHR22854">
    <property type="entry name" value="TRYPTOPHAN BIOSYNTHESIS PROTEIN"/>
    <property type="match status" value="1"/>
</dbReference>
<dbReference type="InterPro" id="IPR011060">
    <property type="entry name" value="RibuloseP-bd_barrel"/>
</dbReference>
<dbReference type="InterPro" id="IPR001468">
    <property type="entry name" value="Indole-3-GlycerolPSynthase_CS"/>
</dbReference>
<dbReference type="CDD" id="cd00405">
    <property type="entry name" value="PRAI"/>
    <property type="match status" value="1"/>
</dbReference>
<evidence type="ECO:0000256" key="5">
    <source>
        <dbReference type="ARBA" id="ARBA00007902"/>
    </source>
</evidence>
<dbReference type="Pfam" id="PF00697">
    <property type="entry name" value="PRAI"/>
    <property type="match status" value="1"/>
</dbReference>
<dbReference type="EC" id="4.1.1.48" evidence="15"/>
<evidence type="ECO:0000256" key="2">
    <source>
        <dbReference type="ARBA" id="ARBA00001633"/>
    </source>
</evidence>
<dbReference type="RefSeq" id="WP_245837157.1">
    <property type="nucleotide sequence ID" value="NZ_BSNC01000001.1"/>
</dbReference>
<keyword evidence="8 15" id="KW-0210">Decarboxylase</keyword>
<evidence type="ECO:0000256" key="15">
    <source>
        <dbReference type="HAMAP-Rule" id="MF_00134"/>
    </source>
</evidence>
<dbReference type="HAMAP" id="MF_00135">
    <property type="entry name" value="PRAI"/>
    <property type="match status" value="1"/>
</dbReference>
<evidence type="ECO:0000256" key="12">
    <source>
        <dbReference type="ARBA" id="ARBA00023239"/>
    </source>
</evidence>
<comment type="pathway">
    <text evidence="3 16">Amino-acid biosynthesis; L-tryptophan biosynthesis; L-tryptophan from chorismate: step 3/5.</text>
</comment>
<dbReference type="Gene3D" id="3.20.20.70">
    <property type="entry name" value="Aldolase class I"/>
    <property type="match status" value="2"/>
</dbReference>
<dbReference type="AlphaFoldDB" id="A0AA37RUM7"/>
<comment type="similarity">
    <text evidence="6">In the C-terminal section; belongs to the TrpF family.</text>
</comment>
<accession>A0AA37RUM7</accession>
<evidence type="ECO:0000256" key="3">
    <source>
        <dbReference type="ARBA" id="ARBA00004664"/>
    </source>
</evidence>
<sequence length="456" mass="50534">MIKVSAEIPSVLAKIVEDKAEQLDRLKQEYPRESLKPQVSERSLYDSLKADPAGFILECKKASPSKGLIRDDFDPQAIAKIYGKYAAGISVLTDEKYFQGRFEFLPIVRAEVNQPVLCKDFFIDEFQIDLAAHFGADAILLMLSVLDDERYQALAEHAARYQLDILTEVSNPEELTRAINLNAKIVGINNRNLRDLSTDLQRTVELVPSIPKDRVIISESGIYTNDQVRELAPLVNGFLVGSSIMAQDDLDQACRQLIFGEVKICGLDRPESAIAAETAGALYGGMIFYPKSPRHLSLEAAKAIRGSANLRFVGVFVNAEVEQMVEYANELGLFAIQLHGQEDEQTIIKLKEALPQCQIWQAIAPQEQASEHADRRLLDVKTQTQPGGSGQTLDWQSEQVQGQRPAMLAGGLTPENVNQAIAAGFNQLDINSGVESAKAQKCSTKIQTVMRQIRQY</sequence>
<dbReference type="SUPFAM" id="SSF51366">
    <property type="entry name" value="Ribulose-phoshate binding barrel"/>
    <property type="match status" value="2"/>
</dbReference>
<evidence type="ECO:0000313" key="20">
    <source>
        <dbReference type="Proteomes" id="UP001161422"/>
    </source>
</evidence>
<protein>
    <recommendedName>
        <fullName evidence="15 16">Multifunctional fusion protein</fullName>
    </recommendedName>
    <domain>
        <recommendedName>
            <fullName evidence="15">Indole-3-glycerol phosphate synthase</fullName>
            <shortName evidence="15">IGPS</shortName>
            <ecNumber evidence="15">4.1.1.48</ecNumber>
        </recommendedName>
    </domain>
    <domain>
        <recommendedName>
            <fullName evidence="16">N-(5'-phosphoribosyl)anthranilate isomerase</fullName>
            <shortName evidence="16">PRAI</shortName>
            <ecNumber evidence="16">5.3.1.24</ecNumber>
        </recommendedName>
    </domain>
</protein>
<evidence type="ECO:0000256" key="13">
    <source>
        <dbReference type="ARBA" id="ARBA00023268"/>
    </source>
</evidence>
<proteinExistence type="inferred from homology"/>
<keyword evidence="10 15" id="KW-0057">Aromatic amino acid biosynthesis</keyword>
<dbReference type="Proteomes" id="UP001161422">
    <property type="component" value="Unassembled WGS sequence"/>
</dbReference>
<evidence type="ECO:0000256" key="9">
    <source>
        <dbReference type="ARBA" id="ARBA00022822"/>
    </source>
</evidence>
<evidence type="ECO:0000256" key="14">
    <source>
        <dbReference type="ARBA" id="ARBA00025592"/>
    </source>
</evidence>
<dbReference type="NCBIfam" id="NF006945">
    <property type="entry name" value="PRK09427.1"/>
    <property type="match status" value="1"/>
</dbReference>
<dbReference type="EC" id="5.3.1.24" evidence="16"/>
<comment type="similarity">
    <text evidence="5">In the N-terminal section; belongs to the TrpC family.</text>
</comment>
<dbReference type="Pfam" id="PF00218">
    <property type="entry name" value="IGPS"/>
    <property type="match status" value="1"/>
</dbReference>
<dbReference type="PANTHER" id="PTHR22854:SF2">
    <property type="entry name" value="INDOLE-3-GLYCEROL-PHOSPHATE SYNTHASE"/>
    <property type="match status" value="1"/>
</dbReference>
<evidence type="ECO:0000256" key="10">
    <source>
        <dbReference type="ARBA" id="ARBA00023141"/>
    </source>
</evidence>
<evidence type="ECO:0000256" key="7">
    <source>
        <dbReference type="ARBA" id="ARBA00022605"/>
    </source>
</evidence>
<dbReference type="InterPro" id="IPR001240">
    <property type="entry name" value="PRAI_dom"/>
</dbReference>
<keyword evidence="11 16" id="KW-0413">Isomerase</keyword>
<dbReference type="InterPro" id="IPR045186">
    <property type="entry name" value="Indole-3-glycerol_P_synth"/>
</dbReference>
<comment type="catalytic activity">
    <reaction evidence="2 15">
        <text>1-(2-carboxyphenylamino)-1-deoxy-D-ribulose 5-phosphate + H(+) = (1S,2R)-1-C-(indol-3-yl)glycerol 3-phosphate + CO2 + H2O</text>
        <dbReference type="Rhea" id="RHEA:23476"/>
        <dbReference type="ChEBI" id="CHEBI:15377"/>
        <dbReference type="ChEBI" id="CHEBI:15378"/>
        <dbReference type="ChEBI" id="CHEBI:16526"/>
        <dbReference type="ChEBI" id="CHEBI:58613"/>
        <dbReference type="ChEBI" id="CHEBI:58866"/>
        <dbReference type="EC" id="4.1.1.48"/>
    </reaction>
</comment>
<reference evidence="19" key="2">
    <citation type="submission" date="2023-01" db="EMBL/GenBank/DDBJ databases">
        <title>Draft genome sequence of Paraferrimonas sedimenticola strain NBRC 101628.</title>
        <authorList>
            <person name="Sun Q."/>
            <person name="Mori K."/>
        </authorList>
    </citation>
    <scope>NUCLEOTIDE SEQUENCE</scope>
    <source>
        <strain evidence="19">NBRC 101628</strain>
    </source>
</reference>
<evidence type="ECO:0000313" key="19">
    <source>
        <dbReference type="EMBL" id="GLP94927.1"/>
    </source>
</evidence>
<dbReference type="InterPro" id="IPR013785">
    <property type="entry name" value="Aldolase_TIM"/>
</dbReference>
<reference evidence="19" key="1">
    <citation type="journal article" date="2014" name="Int. J. Syst. Evol. Microbiol.">
        <title>Complete genome sequence of Corynebacterium casei LMG S-19264T (=DSM 44701T), isolated from a smear-ripened cheese.</title>
        <authorList>
            <consortium name="US DOE Joint Genome Institute (JGI-PGF)"/>
            <person name="Walter F."/>
            <person name="Albersmeier A."/>
            <person name="Kalinowski J."/>
            <person name="Ruckert C."/>
        </authorList>
    </citation>
    <scope>NUCLEOTIDE SEQUENCE</scope>
    <source>
        <strain evidence="19">NBRC 101628</strain>
    </source>
</reference>
<evidence type="ECO:0000259" key="17">
    <source>
        <dbReference type="Pfam" id="PF00218"/>
    </source>
</evidence>
<dbReference type="GO" id="GO:0004425">
    <property type="term" value="F:indole-3-glycerol-phosphate synthase activity"/>
    <property type="evidence" value="ECO:0007669"/>
    <property type="project" value="UniProtKB-UniRule"/>
</dbReference>
<comment type="function">
    <text evidence="14">Bifunctional enzyme that catalyzes two sequential steps of tryptophan biosynthetic pathway. The first reaction is catalyzed by the isomerase, coded by the TrpF domain; the second reaction is catalyzed by the synthase, coded by the TrpC domain.</text>
</comment>
<comment type="caution">
    <text evidence="19">The sequence shown here is derived from an EMBL/GenBank/DDBJ whole genome shotgun (WGS) entry which is preliminary data.</text>
</comment>
<dbReference type="CDD" id="cd00331">
    <property type="entry name" value="IGPS"/>
    <property type="match status" value="1"/>
</dbReference>
<gene>
    <name evidence="19" type="primary">trpCF</name>
    <name evidence="15" type="synonym">trpC</name>
    <name evidence="16" type="synonym">trpF</name>
    <name evidence="19" type="ORF">GCM10007895_02330</name>
</gene>